<accession>A0ACC4AG64</accession>
<comment type="caution">
    <text evidence="1">The sequence shown here is derived from an EMBL/GenBank/DDBJ whole genome shotgun (WGS) entry which is preliminary data.</text>
</comment>
<evidence type="ECO:0000313" key="1">
    <source>
        <dbReference type="EMBL" id="KAL3564813.1"/>
    </source>
</evidence>
<evidence type="ECO:0000313" key="2">
    <source>
        <dbReference type="Proteomes" id="UP000309997"/>
    </source>
</evidence>
<dbReference type="EMBL" id="RCHU02000019">
    <property type="protein sequence ID" value="KAL3564813.1"/>
    <property type="molecule type" value="Genomic_DNA"/>
</dbReference>
<keyword evidence="2" id="KW-1185">Reference proteome</keyword>
<dbReference type="Proteomes" id="UP000309997">
    <property type="component" value="Unassembled WGS sequence"/>
</dbReference>
<organism evidence="1 2">
    <name type="scientific">Populus alba</name>
    <name type="common">White poplar</name>
    <dbReference type="NCBI Taxonomy" id="43335"/>
    <lineage>
        <taxon>Eukaryota</taxon>
        <taxon>Viridiplantae</taxon>
        <taxon>Streptophyta</taxon>
        <taxon>Embryophyta</taxon>
        <taxon>Tracheophyta</taxon>
        <taxon>Spermatophyta</taxon>
        <taxon>Magnoliopsida</taxon>
        <taxon>eudicotyledons</taxon>
        <taxon>Gunneridae</taxon>
        <taxon>Pentapetalae</taxon>
        <taxon>rosids</taxon>
        <taxon>fabids</taxon>
        <taxon>Malpighiales</taxon>
        <taxon>Salicaceae</taxon>
        <taxon>Saliceae</taxon>
        <taxon>Populus</taxon>
    </lineage>
</organism>
<sequence>MEGPVPRFDFRARHRIQCSWQTTVNEVGAGSVFVGCGSGLGGEAGAVTVKNGDGGSGIEDDTGRGESMCGNDGSSLVPAGVSDKKETIFGNGMVIDGLFGQTVDNSQNVDMEMCFHQKQHDGIHKLYLL</sequence>
<protein>
    <submittedName>
        <fullName evidence="1">Uncharacterized protein</fullName>
    </submittedName>
</protein>
<gene>
    <name evidence="1" type="ORF">D5086_032859</name>
</gene>
<name>A0ACC4AG64_POPAL</name>
<proteinExistence type="predicted"/>
<reference evidence="1 2" key="1">
    <citation type="journal article" date="2024" name="Plant Biotechnol. J.">
        <title>Genome and CRISPR/Cas9 system of a widespread forest tree (Populus alba) in the world.</title>
        <authorList>
            <person name="Liu Y.J."/>
            <person name="Jiang P.F."/>
            <person name="Han X.M."/>
            <person name="Li X.Y."/>
            <person name="Wang H.M."/>
            <person name="Wang Y.J."/>
            <person name="Wang X.X."/>
            <person name="Zeng Q.Y."/>
        </authorList>
    </citation>
    <scope>NUCLEOTIDE SEQUENCE [LARGE SCALE GENOMIC DNA]</scope>
    <source>
        <strain evidence="2">cv. PAL-ZL1</strain>
    </source>
</reference>